<keyword evidence="4" id="KW-0378">Hydrolase</keyword>
<comment type="caution">
    <text evidence="4">The sequence shown here is derived from an EMBL/GenBank/DDBJ whole genome shotgun (WGS) entry which is preliminary data.</text>
</comment>
<dbReference type="InterPro" id="IPR036152">
    <property type="entry name" value="Asp/glu_Ase-like_sf"/>
</dbReference>
<accession>A0AAW9N053</accession>
<feature type="domain" description="L-asparaginase N-terminal" evidence="3">
    <location>
        <begin position="3"/>
        <end position="194"/>
    </location>
</feature>
<dbReference type="GO" id="GO:0004067">
    <property type="term" value="F:asparaginase activity"/>
    <property type="evidence" value="ECO:0007669"/>
    <property type="project" value="UniProtKB-UniRule"/>
</dbReference>
<dbReference type="PIRSF" id="PIRSF500176">
    <property type="entry name" value="L_ASNase"/>
    <property type="match status" value="1"/>
</dbReference>
<dbReference type="EMBL" id="JAYKOT010000003">
    <property type="protein sequence ID" value="MEB3430177.1"/>
    <property type="molecule type" value="Genomic_DNA"/>
</dbReference>
<dbReference type="InterPro" id="IPR037152">
    <property type="entry name" value="L-asparaginase_N_sf"/>
</dbReference>
<dbReference type="SUPFAM" id="SSF53774">
    <property type="entry name" value="Glutaminase/Asparaginase"/>
    <property type="match status" value="1"/>
</dbReference>
<dbReference type="InterPro" id="IPR027474">
    <property type="entry name" value="L-asparaginase_N"/>
</dbReference>
<dbReference type="Pfam" id="PF00710">
    <property type="entry name" value="Asparaginase"/>
    <property type="match status" value="1"/>
</dbReference>
<dbReference type="PRINTS" id="PR00139">
    <property type="entry name" value="ASNGLNASE"/>
</dbReference>
<evidence type="ECO:0000313" key="4">
    <source>
        <dbReference type="EMBL" id="MEB3430177.1"/>
    </source>
</evidence>
<name>A0AAW9N053_9FIRM</name>
<keyword evidence="5" id="KW-1185">Reference proteome</keyword>
<dbReference type="AlphaFoldDB" id="A0AAW9N053"/>
<reference evidence="4 5" key="1">
    <citation type="submission" date="2024-01" db="EMBL/GenBank/DDBJ databases">
        <title>Complete genome sequence of Citroniella saccharovorans strain M6.X9, isolated from human fecal sample.</title>
        <authorList>
            <person name="Cheng G."/>
            <person name="Westerholm M."/>
            <person name="Schnurer A."/>
        </authorList>
    </citation>
    <scope>NUCLEOTIDE SEQUENCE [LARGE SCALE GENOMIC DNA]</scope>
    <source>
        <strain evidence="4 5">DSM 29873</strain>
    </source>
</reference>
<dbReference type="Gene3D" id="3.40.50.1170">
    <property type="entry name" value="L-asparaginase, N-terminal domain"/>
    <property type="match status" value="1"/>
</dbReference>
<dbReference type="PANTHER" id="PTHR11707:SF28">
    <property type="entry name" value="60 KDA LYSOPHOSPHOLIPASE"/>
    <property type="match status" value="1"/>
</dbReference>
<dbReference type="SMART" id="SM00870">
    <property type="entry name" value="Asparaginase"/>
    <property type="match status" value="1"/>
</dbReference>
<dbReference type="RefSeq" id="WP_324620368.1">
    <property type="nucleotide sequence ID" value="NZ_JAYKOT010000003.1"/>
</dbReference>
<dbReference type="Proteomes" id="UP001357733">
    <property type="component" value="Unassembled WGS sequence"/>
</dbReference>
<dbReference type="PIRSF" id="PIRSF001220">
    <property type="entry name" value="L-ASNase_gatD"/>
    <property type="match status" value="1"/>
</dbReference>
<organism evidence="4 5">
    <name type="scientific">Citroniella saccharovorans</name>
    <dbReference type="NCBI Taxonomy" id="2053367"/>
    <lineage>
        <taxon>Bacteria</taxon>
        <taxon>Bacillati</taxon>
        <taxon>Bacillota</taxon>
        <taxon>Tissierellia</taxon>
        <taxon>Tissierellales</taxon>
        <taxon>Peptoniphilaceae</taxon>
        <taxon>Citroniella</taxon>
    </lineage>
</organism>
<sequence>MKKILVVETGGTFATCSNSKVRSLSGEDSKKIYDFDIVKDRLKGYELVLDRERPIYTLSENMTLENLNILLEYLENKDFKEYDGVIITHGTDTLSFTSNLLSLTISDKKVPIVIVSSNHPLTNPKANGVDNFVAAIDFIENVKATGVFVVYKNFNGIMEVHLGSRVKQMNQVIDAYESFKNVRFGIMESRSFYINTSKYSPSLEEVTKNENTKDIKVNLNKNVILIHPYTGLRYDYFQIDENIDAICCGVYHSGTVNSQDINIDQSINTLIKRCEKYNIPLFIGELTSGVEVYESIEKIKESSIVYPVYDISLENLYMKIHTGLSITKNNDELYDFINNKNIFFEKIVERH</sequence>
<feature type="active site" evidence="2">
    <location>
        <position position="91"/>
    </location>
</feature>
<evidence type="ECO:0000313" key="5">
    <source>
        <dbReference type="Proteomes" id="UP001357733"/>
    </source>
</evidence>
<dbReference type="PROSITE" id="PS00917">
    <property type="entry name" value="ASN_GLN_ASE_2"/>
    <property type="match status" value="1"/>
</dbReference>
<dbReference type="InterPro" id="IPR006034">
    <property type="entry name" value="Asparaginase/glutaminase-like"/>
</dbReference>
<dbReference type="PANTHER" id="PTHR11707">
    <property type="entry name" value="L-ASPARAGINASE"/>
    <property type="match status" value="1"/>
</dbReference>
<gene>
    <name evidence="4" type="ORF">VLK81_09295</name>
</gene>
<dbReference type="EC" id="3.5.1.1" evidence="4"/>
<dbReference type="InterPro" id="IPR027475">
    <property type="entry name" value="Asparaginase/glutaminase_AS2"/>
</dbReference>
<feature type="active site" description="O-isoaspartyl threonine intermediate" evidence="1">
    <location>
        <position position="12"/>
    </location>
</feature>
<dbReference type="PROSITE" id="PS51732">
    <property type="entry name" value="ASN_GLN_ASE_3"/>
    <property type="match status" value="1"/>
</dbReference>
<evidence type="ECO:0000259" key="3">
    <source>
        <dbReference type="Pfam" id="PF00710"/>
    </source>
</evidence>
<evidence type="ECO:0000256" key="1">
    <source>
        <dbReference type="PIRSR" id="PIRSR001220-1"/>
    </source>
</evidence>
<protein>
    <submittedName>
        <fullName evidence="4">Asparaginase domain-containing protein</fullName>
        <ecNumber evidence="4">3.5.1.1</ecNumber>
    </submittedName>
</protein>
<proteinExistence type="predicted"/>
<evidence type="ECO:0000256" key="2">
    <source>
        <dbReference type="PROSITE-ProRule" id="PRU10100"/>
    </source>
</evidence>